<comment type="caution">
    <text evidence="1">The sequence shown here is derived from an EMBL/GenBank/DDBJ whole genome shotgun (WGS) entry which is preliminary data.</text>
</comment>
<dbReference type="EMBL" id="JAPDFW010000059">
    <property type="protein sequence ID" value="KAJ5077192.1"/>
    <property type="molecule type" value="Genomic_DNA"/>
</dbReference>
<evidence type="ECO:0008006" key="3">
    <source>
        <dbReference type="Google" id="ProtNLM"/>
    </source>
</evidence>
<dbReference type="InterPro" id="IPR051553">
    <property type="entry name" value="Ran_GTPase-activating"/>
</dbReference>
<sequence>MNSNSNFNFNQKNDIWIFGQNPFFNRFSDDPYQITKPHQMTTVNLQEEPIKQIASNKFITNVLFISGEVIQFIVGLDPKKLKFPKIKKISVGIENEALLSEKGQVFIRQNRYKTKISRTYKEITLLIEDTNDRIIQDVVSGKNTIYLLTSNQNAYGIGSNDHGQLSCDSETLKKTEKPILMMKNVSKIFSGNFSNCVFILNSNQELFCCGDNFFGQLGLGKSIKEAKVNQLTKNPKYSKRQNN</sequence>
<organism evidence="1 2">
    <name type="scientific">Anaeramoeba ignava</name>
    <name type="common">Anaerobic marine amoeba</name>
    <dbReference type="NCBI Taxonomy" id="1746090"/>
    <lineage>
        <taxon>Eukaryota</taxon>
        <taxon>Metamonada</taxon>
        <taxon>Anaeramoebidae</taxon>
        <taxon>Anaeramoeba</taxon>
    </lineage>
</organism>
<accession>A0A9Q0LQK0</accession>
<protein>
    <recommendedName>
        <fullName evidence="3">Regulator of chromosome condensation</fullName>
    </recommendedName>
</protein>
<dbReference type="AlphaFoldDB" id="A0A9Q0LQK0"/>
<dbReference type="PANTHER" id="PTHR45982:SF1">
    <property type="entry name" value="REGULATOR OF CHROMOSOME CONDENSATION"/>
    <property type="match status" value="1"/>
</dbReference>
<evidence type="ECO:0000313" key="1">
    <source>
        <dbReference type="EMBL" id="KAJ5077192.1"/>
    </source>
</evidence>
<dbReference type="Gene3D" id="2.130.10.30">
    <property type="entry name" value="Regulator of chromosome condensation 1/beta-lactamase-inhibitor protein II"/>
    <property type="match status" value="1"/>
</dbReference>
<proteinExistence type="predicted"/>
<keyword evidence="2" id="KW-1185">Reference proteome</keyword>
<dbReference type="PANTHER" id="PTHR45982">
    <property type="entry name" value="REGULATOR OF CHROMOSOME CONDENSATION"/>
    <property type="match status" value="1"/>
</dbReference>
<evidence type="ECO:0000313" key="2">
    <source>
        <dbReference type="Proteomes" id="UP001149090"/>
    </source>
</evidence>
<gene>
    <name evidence="1" type="ORF">M0811_00512</name>
</gene>
<dbReference type="InterPro" id="IPR009091">
    <property type="entry name" value="RCC1/BLIP-II"/>
</dbReference>
<dbReference type="SUPFAM" id="SSF50985">
    <property type="entry name" value="RCC1/BLIP-II"/>
    <property type="match status" value="1"/>
</dbReference>
<dbReference type="Proteomes" id="UP001149090">
    <property type="component" value="Unassembled WGS sequence"/>
</dbReference>
<reference evidence="1" key="1">
    <citation type="submission" date="2022-10" db="EMBL/GenBank/DDBJ databases">
        <title>Novel sulphate-reducing endosymbionts in the free-living metamonad Anaeramoeba.</title>
        <authorList>
            <person name="Jerlstrom-Hultqvist J."/>
            <person name="Cepicka I."/>
            <person name="Gallot-Lavallee L."/>
            <person name="Salas-Leiva D."/>
            <person name="Curtis B.A."/>
            <person name="Zahonova K."/>
            <person name="Pipaliya S."/>
            <person name="Dacks J."/>
            <person name="Roger A.J."/>
        </authorList>
    </citation>
    <scope>NUCLEOTIDE SEQUENCE</scope>
    <source>
        <strain evidence="1">BMAN</strain>
    </source>
</reference>
<name>A0A9Q0LQK0_ANAIG</name>